<keyword evidence="2 4" id="KW-0378">Hydrolase</keyword>
<evidence type="ECO:0000256" key="4">
    <source>
        <dbReference type="RuleBase" id="RU361187"/>
    </source>
</evidence>
<dbReference type="GO" id="GO:0005975">
    <property type="term" value="P:carbohydrate metabolic process"/>
    <property type="evidence" value="ECO:0007669"/>
    <property type="project" value="InterPro"/>
</dbReference>
<dbReference type="PANTHER" id="PTHR22925:SF3">
    <property type="entry name" value="GLYCOSYL HYDROLASE FAMILY PROTEIN 43"/>
    <property type="match status" value="1"/>
</dbReference>
<dbReference type="PANTHER" id="PTHR22925">
    <property type="entry name" value="GLYCOSYL HYDROLASE 43 FAMILY MEMBER"/>
    <property type="match status" value="1"/>
</dbReference>
<accession>A0AB39SSA7</accession>
<dbReference type="CDD" id="cd00161">
    <property type="entry name" value="beta-trefoil_Ricin-like"/>
    <property type="match status" value="1"/>
</dbReference>
<reference evidence="7" key="1">
    <citation type="submission" date="2024-07" db="EMBL/GenBank/DDBJ databases">
        <authorList>
            <person name="Yu S.T."/>
        </authorList>
    </citation>
    <scope>NUCLEOTIDE SEQUENCE</scope>
    <source>
        <strain evidence="7">R44</strain>
    </source>
</reference>
<feature type="signal peptide" evidence="5">
    <location>
        <begin position="1"/>
        <end position="31"/>
    </location>
</feature>
<keyword evidence="3 4" id="KW-0326">Glycosidase</keyword>
<feature type="domain" description="Ricin B lectin" evidence="6">
    <location>
        <begin position="341"/>
        <end position="481"/>
    </location>
</feature>
<dbReference type="PROSITE" id="PS50231">
    <property type="entry name" value="RICIN_B_LECTIN"/>
    <property type="match status" value="1"/>
</dbReference>
<dbReference type="AlphaFoldDB" id="A0AB39SSA7"/>
<name>A0AB39SSA7_9ACTN</name>
<evidence type="ECO:0000256" key="5">
    <source>
        <dbReference type="SAM" id="SignalP"/>
    </source>
</evidence>
<dbReference type="GO" id="GO:0004553">
    <property type="term" value="F:hydrolase activity, hydrolyzing O-glycosyl compounds"/>
    <property type="evidence" value="ECO:0007669"/>
    <property type="project" value="InterPro"/>
</dbReference>
<evidence type="ECO:0000313" key="7">
    <source>
        <dbReference type="EMBL" id="XDQ69969.1"/>
    </source>
</evidence>
<dbReference type="SUPFAM" id="SSF50370">
    <property type="entry name" value="Ricin B-like lectins"/>
    <property type="match status" value="1"/>
</dbReference>
<dbReference type="InterPro" id="IPR023296">
    <property type="entry name" value="Glyco_hydro_beta-prop_sf"/>
</dbReference>
<dbReference type="SMART" id="SM00458">
    <property type="entry name" value="RICIN"/>
    <property type="match status" value="1"/>
</dbReference>
<evidence type="ECO:0000256" key="1">
    <source>
        <dbReference type="ARBA" id="ARBA00009865"/>
    </source>
</evidence>
<dbReference type="Pfam" id="PF14200">
    <property type="entry name" value="RicinB_lectin_2"/>
    <property type="match status" value="1"/>
</dbReference>
<comment type="similarity">
    <text evidence="1 4">Belongs to the glycosyl hydrolase 43 family.</text>
</comment>
<evidence type="ECO:0000256" key="2">
    <source>
        <dbReference type="ARBA" id="ARBA00022801"/>
    </source>
</evidence>
<dbReference type="InterPro" id="IPR035992">
    <property type="entry name" value="Ricin_B-like_lectins"/>
</dbReference>
<dbReference type="Gene3D" id="2.115.10.20">
    <property type="entry name" value="Glycosyl hydrolase domain, family 43"/>
    <property type="match status" value="1"/>
</dbReference>
<evidence type="ECO:0000256" key="3">
    <source>
        <dbReference type="ARBA" id="ARBA00023295"/>
    </source>
</evidence>
<dbReference type="InterPro" id="IPR000772">
    <property type="entry name" value="Ricin_B_lectin"/>
</dbReference>
<organism evidence="7">
    <name type="scientific">Streptomyces sp. R44</name>
    <dbReference type="NCBI Taxonomy" id="3238633"/>
    <lineage>
        <taxon>Bacteria</taxon>
        <taxon>Bacillati</taxon>
        <taxon>Actinomycetota</taxon>
        <taxon>Actinomycetes</taxon>
        <taxon>Kitasatosporales</taxon>
        <taxon>Streptomycetaceae</taxon>
        <taxon>Streptomyces</taxon>
    </lineage>
</organism>
<proteinExistence type="inferred from homology"/>
<dbReference type="Pfam" id="PF04616">
    <property type="entry name" value="Glyco_hydro_43"/>
    <property type="match status" value="1"/>
</dbReference>
<evidence type="ECO:0000259" key="6">
    <source>
        <dbReference type="SMART" id="SM00458"/>
    </source>
</evidence>
<gene>
    <name evidence="7" type="ORF">AB5J54_05270</name>
</gene>
<dbReference type="CDD" id="cd18822">
    <property type="entry name" value="GH43_CtGH43-like"/>
    <property type="match status" value="1"/>
</dbReference>
<dbReference type="SUPFAM" id="SSF75005">
    <property type="entry name" value="Arabinanase/levansucrase/invertase"/>
    <property type="match status" value="1"/>
</dbReference>
<sequence>MSRKRTGASAVFAVLSALLLSLFGAVGTARAASVSIDNATQFTDPTGNPVHAHGGGVVKVGEYYYWFGEDRNADNSFQYVSAYRSTDLKTWEFRNHVLSQATDPELQGANIERPKVMFNASTGQFVMWMHKEGSASDYSEARAAVAVSSTVDGDYSWRGSFRPLGHMSRDITTFVDTDGTGYMISAANENRDLHVYRLTADYTGIDAQVQKLWAGQSREAPAMFKRSGVYFLLTSGATGWAPNQQKYGTATSVGGTWSGLKDVGNSTTYRSQTAYVLPVQGTSGTSYLYMGDRWGNSMGGMVQDSQYVWLPLKFPTKTTMTMDYSPKVTIDAAAGKVTGMNVIWETLSVRHSGKCADVSNFDSADGAPIIQWGCGGDINQQYWFRNVGTSGYVQIMARNSGKCLEVSGASTEDGALVIQKTCGSAKSQHWKVEPTGDAGYSRLVARLSGKCLDVADYSYADGAKIDQWTCSGGQNQQWERTIA</sequence>
<dbReference type="InterPro" id="IPR006710">
    <property type="entry name" value="Glyco_hydro_43"/>
</dbReference>
<dbReference type="RefSeq" id="WP_369142716.1">
    <property type="nucleotide sequence ID" value="NZ_CP163444.1"/>
</dbReference>
<dbReference type="Gene3D" id="2.80.10.50">
    <property type="match status" value="2"/>
</dbReference>
<dbReference type="EMBL" id="CP163444">
    <property type="protein sequence ID" value="XDQ69969.1"/>
    <property type="molecule type" value="Genomic_DNA"/>
</dbReference>
<protein>
    <submittedName>
        <fullName evidence="7">RICIN domain-containing protein</fullName>
    </submittedName>
</protein>
<feature type="chain" id="PRO_5044309833" evidence="5">
    <location>
        <begin position="32"/>
        <end position="483"/>
    </location>
</feature>
<keyword evidence="5" id="KW-0732">Signal</keyword>